<dbReference type="InterPro" id="IPR051907">
    <property type="entry name" value="DoxX-like_oxidoreductase"/>
</dbReference>
<name>A0A4V2WP69_9BACL</name>
<organism evidence="8 9">
    <name type="scientific">Paenibacillus albiflavus</name>
    <dbReference type="NCBI Taxonomy" id="2545760"/>
    <lineage>
        <taxon>Bacteria</taxon>
        <taxon>Bacillati</taxon>
        <taxon>Bacillota</taxon>
        <taxon>Bacilli</taxon>
        <taxon>Bacillales</taxon>
        <taxon>Paenibacillaceae</taxon>
        <taxon>Paenibacillus</taxon>
    </lineage>
</organism>
<evidence type="ECO:0000313" key="9">
    <source>
        <dbReference type="Proteomes" id="UP000295418"/>
    </source>
</evidence>
<keyword evidence="6 7" id="KW-0472">Membrane</keyword>
<evidence type="ECO:0000313" key="8">
    <source>
        <dbReference type="EMBL" id="TCZ78202.1"/>
    </source>
</evidence>
<dbReference type="PANTHER" id="PTHR33452:SF1">
    <property type="entry name" value="INNER MEMBRANE PROTEIN YPHA-RELATED"/>
    <property type="match status" value="1"/>
</dbReference>
<evidence type="ECO:0000256" key="7">
    <source>
        <dbReference type="SAM" id="Phobius"/>
    </source>
</evidence>
<evidence type="ECO:0000256" key="3">
    <source>
        <dbReference type="ARBA" id="ARBA00022475"/>
    </source>
</evidence>
<dbReference type="Proteomes" id="UP000295418">
    <property type="component" value="Unassembled WGS sequence"/>
</dbReference>
<dbReference type="PANTHER" id="PTHR33452">
    <property type="entry name" value="OXIDOREDUCTASE CATD-RELATED"/>
    <property type="match status" value="1"/>
</dbReference>
<comment type="subcellular location">
    <subcellularLocation>
        <location evidence="1">Cell membrane</location>
        <topology evidence="1">Multi-pass membrane protein</topology>
    </subcellularLocation>
</comment>
<dbReference type="InterPro" id="IPR032808">
    <property type="entry name" value="DoxX"/>
</dbReference>
<accession>A0A4V2WP69</accession>
<evidence type="ECO:0000256" key="5">
    <source>
        <dbReference type="ARBA" id="ARBA00022989"/>
    </source>
</evidence>
<sequence length="138" mass="14838">MTKKVAVTTIMRVVLGVLFLMHGIGKFQDGLGNIEGWFSSIGIPGFVAYIVAIIELVGGIMLIVGLFSRAVSALFIFVMVGAIATVKFSAGLLGTAEMPGYEMELSYILISAYLLVSEPTPLSVDYMIRKKRGVSVEN</sequence>
<evidence type="ECO:0000256" key="2">
    <source>
        <dbReference type="ARBA" id="ARBA00006679"/>
    </source>
</evidence>
<evidence type="ECO:0000256" key="4">
    <source>
        <dbReference type="ARBA" id="ARBA00022692"/>
    </source>
</evidence>
<dbReference type="EMBL" id="SKFG01000006">
    <property type="protein sequence ID" value="TCZ78202.1"/>
    <property type="molecule type" value="Genomic_DNA"/>
</dbReference>
<dbReference type="RefSeq" id="WP_132417634.1">
    <property type="nucleotide sequence ID" value="NZ_SKFG01000006.1"/>
</dbReference>
<feature type="transmembrane region" description="Helical" evidence="7">
    <location>
        <begin position="74"/>
        <end position="93"/>
    </location>
</feature>
<dbReference type="AlphaFoldDB" id="A0A4V2WP69"/>
<feature type="transmembrane region" description="Helical" evidence="7">
    <location>
        <begin position="45"/>
        <end position="67"/>
    </location>
</feature>
<dbReference type="Pfam" id="PF07681">
    <property type="entry name" value="DoxX"/>
    <property type="match status" value="1"/>
</dbReference>
<dbReference type="GO" id="GO:0005886">
    <property type="term" value="C:plasma membrane"/>
    <property type="evidence" value="ECO:0007669"/>
    <property type="project" value="UniProtKB-SubCell"/>
</dbReference>
<dbReference type="OrthoDB" id="886570at2"/>
<feature type="transmembrane region" description="Helical" evidence="7">
    <location>
        <begin position="105"/>
        <end position="124"/>
    </location>
</feature>
<reference evidence="8 9" key="1">
    <citation type="submission" date="2019-03" db="EMBL/GenBank/DDBJ databases">
        <authorList>
            <person name="Kim M.K.M."/>
        </authorList>
    </citation>
    <scope>NUCLEOTIDE SEQUENCE [LARGE SCALE GENOMIC DNA]</scope>
    <source>
        <strain evidence="8 9">18JY21-1</strain>
    </source>
</reference>
<proteinExistence type="inferred from homology"/>
<keyword evidence="3" id="KW-1003">Cell membrane</keyword>
<keyword evidence="9" id="KW-1185">Reference proteome</keyword>
<protein>
    <submittedName>
        <fullName evidence="8">DoxX family protein</fullName>
    </submittedName>
</protein>
<comment type="caution">
    <text evidence="8">The sequence shown here is derived from an EMBL/GenBank/DDBJ whole genome shotgun (WGS) entry which is preliminary data.</text>
</comment>
<keyword evidence="5 7" id="KW-1133">Transmembrane helix</keyword>
<feature type="transmembrane region" description="Helical" evidence="7">
    <location>
        <begin position="5"/>
        <end position="25"/>
    </location>
</feature>
<evidence type="ECO:0000256" key="6">
    <source>
        <dbReference type="ARBA" id="ARBA00023136"/>
    </source>
</evidence>
<comment type="similarity">
    <text evidence="2">Belongs to the DoxX family.</text>
</comment>
<gene>
    <name evidence="8" type="ORF">E0485_08735</name>
</gene>
<keyword evidence="4 7" id="KW-0812">Transmembrane</keyword>
<evidence type="ECO:0000256" key="1">
    <source>
        <dbReference type="ARBA" id="ARBA00004651"/>
    </source>
</evidence>